<dbReference type="EMBL" id="JBANQN010000006">
    <property type="protein sequence ID" value="KAK6787221.1"/>
    <property type="molecule type" value="Genomic_DNA"/>
</dbReference>
<evidence type="ECO:0000313" key="1">
    <source>
        <dbReference type="EMBL" id="KAK6787221.1"/>
    </source>
</evidence>
<proteinExistence type="predicted"/>
<accession>A0AAN8TNW9</accession>
<comment type="caution">
    <text evidence="1">The sequence shown here is derived from an EMBL/GenBank/DDBJ whole genome shotgun (WGS) entry which is preliminary data.</text>
</comment>
<evidence type="ECO:0000313" key="2">
    <source>
        <dbReference type="Proteomes" id="UP001371456"/>
    </source>
</evidence>
<gene>
    <name evidence="1" type="ORF">RDI58_015746</name>
</gene>
<name>A0AAN8TNW9_SOLBU</name>
<reference evidence="1 2" key="1">
    <citation type="submission" date="2024-02" db="EMBL/GenBank/DDBJ databases">
        <title>de novo genome assembly of Solanum bulbocastanum strain 11H21.</title>
        <authorList>
            <person name="Hosaka A.J."/>
        </authorList>
    </citation>
    <scope>NUCLEOTIDE SEQUENCE [LARGE SCALE GENOMIC DNA]</scope>
    <source>
        <tissue evidence="1">Young leaves</tissue>
    </source>
</reference>
<keyword evidence="2" id="KW-1185">Reference proteome</keyword>
<dbReference type="AlphaFoldDB" id="A0AAN8TNW9"/>
<organism evidence="1 2">
    <name type="scientific">Solanum bulbocastanum</name>
    <name type="common">Wild potato</name>
    <dbReference type="NCBI Taxonomy" id="147425"/>
    <lineage>
        <taxon>Eukaryota</taxon>
        <taxon>Viridiplantae</taxon>
        <taxon>Streptophyta</taxon>
        <taxon>Embryophyta</taxon>
        <taxon>Tracheophyta</taxon>
        <taxon>Spermatophyta</taxon>
        <taxon>Magnoliopsida</taxon>
        <taxon>eudicotyledons</taxon>
        <taxon>Gunneridae</taxon>
        <taxon>Pentapetalae</taxon>
        <taxon>asterids</taxon>
        <taxon>lamiids</taxon>
        <taxon>Solanales</taxon>
        <taxon>Solanaceae</taxon>
        <taxon>Solanoideae</taxon>
        <taxon>Solaneae</taxon>
        <taxon>Solanum</taxon>
    </lineage>
</organism>
<dbReference type="Proteomes" id="UP001371456">
    <property type="component" value="Unassembled WGS sequence"/>
</dbReference>
<sequence>MFLSSTRKEVMLTTILTAISTYALSCFQLSEGLCKKITSILSNFWRSQRDGKRKIYFEYVNQKPIGGGGGVRL</sequence>
<protein>
    <submittedName>
        <fullName evidence="1">Uncharacterized protein</fullName>
    </submittedName>
</protein>